<evidence type="ECO:0000313" key="4">
    <source>
        <dbReference type="Proteomes" id="UP000005723"/>
    </source>
</evidence>
<evidence type="ECO:0000313" key="3">
    <source>
        <dbReference type="EMBL" id="EFE94028.1"/>
    </source>
</evidence>
<evidence type="ECO:0000256" key="1">
    <source>
        <dbReference type="SAM" id="MobiDB-lite"/>
    </source>
</evidence>
<proteinExistence type="predicted"/>
<keyword evidence="4" id="KW-1185">Reference proteome</keyword>
<feature type="compositionally biased region" description="Basic and acidic residues" evidence="1">
    <location>
        <begin position="133"/>
        <end position="178"/>
    </location>
</feature>
<comment type="caution">
    <text evidence="3">The sequence shown here is derived from an EMBL/GenBank/DDBJ whole genome shotgun (WGS) entry which is preliminary data.</text>
</comment>
<feature type="domain" description="DnaT DNA-binding" evidence="2">
    <location>
        <begin position="233"/>
        <end position="302"/>
    </location>
</feature>
<sequence length="330" mass="35996">MCQGAGWGAGESSAAASAKTKVVQMANSWLRLWHDMPNDPKWRTIARLSGQPVALVLATYVHLLVSASQSVTRGHADVTPEDLASALDVTDRDIEQILEAMQGRVLDGKNLTGWGNRQVKREDTGNPETGAKSARERKNAQRERQRLAKEKEACHEESRNVTTDKDKDKDKDLKDKTPHIKRAGANGPPLDDFSPPEQPTASGGGASAPGMPDERPSPEPPGGDWLDEPGVKFPMTADWVPPPDFKQRAALWGNILSGPAQGYTRQELASFTAYWKAEGKAFHQVQWEQKFARHLASQSAGLPQAGKSGRQRRGGFEPSGNYDEKPAGFS</sequence>
<dbReference type="InterPro" id="IPR040480">
    <property type="entry name" value="DnaT_DNA_bind"/>
</dbReference>
<dbReference type="Proteomes" id="UP000005723">
    <property type="component" value="Unassembled WGS sequence"/>
</dbReference>
<dbReference type="Pfam" id="PF17948">
    <property type="entry name" value="DnaT"/>
    <property type="match status" value="1"/>
</dbReference>
<dbReference type="AlphaFoldDB" id="D4E7H3"/>
<feature type="region of interest" description="Disordered" evidence="1">
    <location>
        <begin position="108"/>
        <end position="239"/>
    </location>
</feature>
<reference evidence="3 4" key="1">
    <citation type="submission" date="2010-01" db="EMBL/GenBank/DDBJ databases">
        <authorList>
            <person name="Muzny D."/>
            <person name="Qin X."/>
            <person name="Deng J."/>
            <person name="Jiang H."/>
            <person name="Liu Y."/>
            <person name="Qu J."/>
            <person name="Song X.-Z."/>
            <person name="Zhang L."/>
            <person name="Thornton R."/>
            <person name="Coyle M."/>
            <person name="Francisco L."/>
            <person name="Jackson L."/>
            <person name="Javaid M."/>
            <person name="Korchina V."/>
            <person name="Kovar C."/>
            <person name="Mata R."/>
            <person name="Mathew T."/>
            <person name="Ngo R."/>
            <person name="Nguyen L."/>
            <person name="Nguyen N."/>
            <person name="Okwuonu G."/>
            <person name="Ongeri F."/>
            <person name="Pham C."/>
            <person name="Simmons D."/>
            <person name="Wilczek-Boney K."/>
            <person name="Hale W."/>
            <person name="Jakkamsetti A."/>
            <person name="Pham P."/>
            <person name="Ruth R."/>
            <person name="San Lucas F."/>
            <person name="Warren J."/>
            <person name="Zhang J."/>
            <person name="Zhao Z."/>
            <person name="Zhou C."/>
            <person name="Zhu D."/>
            <person name="Lee S."/>
            <person name="Bess C."/>
            <person name="Blankenburg K."/>
            <person name="Forbes L."/>
            <person name="Fu Q."/>
            <person name="Gubbala S."/>
            <person name="Hirani K."/>
            <person name="Jayaseelan J.C."/>
            <person name="Lara F."/>
            <person name="Munidasa M."/>
            <person name="Palculict T."/>
            <person name="Patil S."/>
            <person name="Pu L.-L."/>
            <person name="Saada N."/>
            <person name="Tang L."/>
            <person name="Weissenberger G."/>
            <person name="Zhu Y."/>
            <person name="Hemphill L."/>
            <person name="Shang Y."/>
            <person name="Youmans B."/>
            <person name="Ayvaz T."/>
            <person name="Ross M."/>
            <person name="Santibanez J."/>
            <person name="Aqrawi P."/>
            <person name="Gross S."/>
            <person name="Joshi V."/>
            <person name="Fowler G."/>
            <person name="Nazareth L."/>
            <person name="Reid J."/>
            <person name="Worley K."/>
            <person name="Petrosino J."/>
            <person name="Highlander S."/>
            <person name="Gibbs R."/>
        </authorList>
    </citation>
    <scope>NUCLEOTIDE SEQUENCE [LARGE SCALE GENOMIC DNA]</scope>
    <source>
        <strain evidence="3 4">DSM 4582</strain>
    </source>
</reference>
<dbReference type="STRING" id="667129.HMPREF0758_4123"/>
<organism evidence="3 4">
    <name type="scientific">Serratia odorifera DSM 4582</name>
    <dbReference type="NCBI Taxonomy" id="667129"/>
    <lineage>
        <taxon>Bacteria</taxon>
        <taxon>Pseudomonadati</taxon>
        <taxon>Pseudomonadota</taxon>
        <taxon>Gammaproteobacteria</taxon>
        <taxon>Enterobacterales</taxon>
        <taxon>Yersiniaceae</taxon>
        <taxon>Serratia</taxon>
    </lineage>
</organism>
<dbReference type="HOGENOM" id="CLU_079782_0_0_6"/>
<dbReference type="EMBL" id="ADBY01000056">
    <property type="protein sequence ID" value="EFE94028.1"/>
    <property type="molecule type" value="Genomic_DNA"/>
</dbReference>
<accession>D4E7H3</accession>
<gene>
    <name evidence="3" type="ORF">HMPREF0758_4123</name>
</gene>
<name>D4E7H3_SEROD</name>
<dbReference type="Gene3D" id="1.10.8.1180">
    <property type="match status" value="1"/>
</dbReference>
<feature type="region of interest" description="Disordered" evidence="1">
    <location>
        <begin position="294"/>
        <end position="330"/>
    </location>
</feature>
<evidence type="ECO:0000259" key="2">
    <source>
        <dbReference type="Pfam" id="PF17948"/>
    </source>
</evidence>
<protein>
    <recommendedName>
        <fullName evidence="2">DnaT DNA-binding domain-containing protein</fullName>
    </recommendedName>
</protein>